<dbReference type="PROSITE" id="PS51409">
    <property type="entry name" value="ARGINASE_2"/>
    <property type="match status" value="1"/>
</dbReference>
<evidence type="ECO:0000256" key="5">
    <source>
        <dbReference type="RuleBase" id="RU003684"/>
    </source>
</evidence>
<name>A0A0B7NRC3_9FUNG</name>
<keyword evidence="3 5" id="KW-0378">Hydrolase</keyword>
<dbReference type="Pfam" id="PF00491">
    <property type="entry name" value="Arginase"/>
    <property type="match status" value="1"/>
</dbReference>
<dbReference type="InterPro" id="IPR023696">
    <property type="entry name" value="Ureohydrolase_dom_sf"/>
</dbReference>
<comment type="similarity">
    <text evidence="1">Belongs to the arginase family. Agmatinase subfamily.</text>
</comment>
<dbReference type="AlphaFoldDB" id="A0A0B7NRC3"/>
<dbReference type="PANTHER" id="PTHR11358">
    <property type="entry name" value="ARGINASE/AGMATINASE"/>
    <property type="match status" value="1"/>
</dbReference>
<feature type="binding site" evidence="4">
    <location>
        <position position="216"/>
    </location>
    <ligand>
        <name>Mn(2+)</name>
        <dbReference type="ChEBI" id="CHEBI:29035"/>
        <label>1</label>
    </ligand>
</feature>
<protein>
    <recommendedName>
        <fullName evidence="9">Agmatinase</fullName>
    </recommendedName>
</protein>
<dbReference type="InterPro" id="IPR005925">
    <property type="entry name" value="Agmatinase-rel"/>
</dbReference>
<dbReference type="GO" id="GO:0008783">
    <property type="term" value="F:agmatinase activity"/>
    <property type="evidence" value="ECO:0007669"/>
    <property type="project" value="TreeGrafter"/>
</dbReference>
<dbReference type="EMBL" id="LN733737">
    <property type="protein sequence ID" value="CEP18055.1"/>
    <property type="molecule type" value="Genomic_DNA"/>
</dbReference>
<dbReference type="GO" id="GO:0033389">
    <property type="term" value="P:putrescine biosynthetic process from arginine, via agmatine"/>
    <property type="evidence" value="ECO:0007669"/>
    <property type="project" value="TreeGrafter"/>
</dbReference>
<dbReference type="Proteomes" id="UP000054107">
    <property type="component" value="Unassembled WGS sequence"/>
</dbReference>
<evidence type="ECO:0000256" key="4">
    <source>
        <dbReference type="PIRSR" id="PIRSR036979-1"/>
    </source>
</evidence>
<dbReference type="NCBIfam" id="TIGR01230">
    <property type="entry name" value="agmatinase"/>
    <property type="match status" value="1"/>
</dbReference>
<dbReference type="STRING" id="35722.A0A0B7NRC3"/>
<dbReference type="InterPro" id="IPR006035">
    <property type="entry name" value="Ureohydrolase"/>
</dbReference>
<accession>A0A0B7NRC3</accession>
<dbReference type="GO" id="GO:0046872">
    <property type="term" value="F:metal ion binding"/>
    <property type="evidence" value="ECO:0007669"/>
    <property type="project" value="UniProtKB-KW"/>
</dbReference>
<feature type="binding site" evidence="4">
    <location>
        <position position="314"/>
    </location>
    <ligand>
        <name>Mn(2+)</name>
        <dbReference type="ChEBI" id="CHEBI:29035"/>
        <label>1</label>
    </ligand>
</feature>
<dbReference type="CDD" id="cd11592">
    <property type="entry name" value="Agmatinase_PAH"/>
    <property type="match status" value="1"/>
</dbReference>
<keyword evidence="4" id="KW-0464">Manganese</keyword>
<evidence type="ECO:0000313" key="8">
    <source>
        <dbReference type="Proteomes" id="UP000054107"/>
    </source>
</evidence>
<dbReference type="Gene3D" id="3.40.800.10">
    <property type="entry name" value="Ureohydrolase domain"/>
    <property type="match status" value="1"/>
</dbReference>
<evidence type="ECO:0000256" key="2">
    <source>
        <dbReference type="ARBA" id="ARBA00022723"/>
    </source>
</evidence>
<comment type="cofactor">
    <cofactor evidence="4">
        <name>Mn(2+)</name>
        <dbReference type="ChEBI" id="CHEBI:29035"/>
    </cofactor>
    <text evidence="4">Binds 2 manganese ions per subunit.</text>
</comment>
<feature type="binding site" evidence="4">
    <location>
        <position position="218"/>
    </location>
    <ligand>
        <name>Mn(2+)</name>
        <dbReference type="ChEBI" id="CHEBI:29035"/>
        <label>1</label>
    </ligand>
</feature>
<reference evidence="7 8" key="1">
    <citation type="submission" date="2014-09" db="EMBL/GenBank/DDBJ databases">
        <authorList>
            <person name="Ellenberger Sabrina"/>
        </authorList>
    </citation>
    <scope>NUCLEOTIDE SEQUENCE [LARGE SCALE GENOMIC DNA]</scope>
    <source>
        <strain evidence="7 8">CBS 412.66</strain>
    </source>
</reference>
<keyword evidence="8" id="KW-1185">Reference proteome</keyword>
<evidence type="ECO:0000256" key="6">
    <source>
        <dbReference type="SAM" id="SignalP"/>
    </source>
</evidence>
<evidence type="ECO:0000256" key="1">
    <source>
        <dbReference type="ARBA" id="ARBA00009227"/>
    </source>
</evidence>
<sequence length="393" mass="43328">MIAFIFNSLVLSGSLAVVAAHAGHDHLHHSNDAIGQIPLSGPNEMPVIFNRPILEKDGYIPSFAGISTFAHLPYLQCWEEDANEDYDIAVIGAPYDIGVTFRTGARFGPSGIREGSKRIKGYNNELHVNPFKSWAKAVDCGDIPFEPFDSEQAMAQIESHAKYILSRPARPTHSKLNNGIPRLITLGGDHTILLPVLRAMREAHGRPISVIHFDSHLDTWAPEIYNVKAKGSKYNHGNPLYHASKEGLTTNGTSLHVGIRSSLYDKDDIARDEALGYRMIKANDIFTLGVDGISERIKEILGSPDDALVYLSIDIDVIDPSMAPATGTPETGGFLTREMRYILRSLYGYNIVGMDVVEVAPAYDTQAQLTTFLAADLIYETMSMMVKYGEQKH</sequence>
<feature type="binding site" evidence="4">
    <location>
        <position position="214"/>
    </location>
    <ligand>
        <name>Mn(2+)</name>
        <dbReference type="ChEBI" id="CHEBI:29035"/>
        <label>1</label>
    </ligand>
</feature>
<proteinExistence type="inferred from homology"/>
<feature type="binding site" evidence="4">
    <location>
        <position position="190"/>
    </location>
    <ligand>
        <name>Mn(2+)</name>
        <dbReference type="ChEBI" id="CHEBI:29035"/>
        <label>1</label>
    </ligand>
</feature>
<keyword evidence="6" id="KW-0732">Signal</keyword>
<keyword evidence="2 4" id="KW-0479">Metal-binding</keyword>
<feature type="chain" id="PRO_5002120891" description="Agmatinase" evidence="6">
    <location>
        <begin position="21"/>
        <end position="393"/>
    </location>
</feature>
<dbReference type="PROSITE" id="PS01053">
    <property type="entry name" value="ARGINASE_1"/>
    <property type="match status" value="1"/>
</dbReference>
<dbReference type="PANTHER" id="PTHR11358:SF26">
    <property type="entry name" value="GUANIDINO ACID HYDROLASE, MITOCHONDRIAL"/>
    <property type="match status" value="1"/>
</dbReference>
<dbReference type="OrthoDB" id="288726at2759"/>
<dbReference type="InterPro" id="IPR020855">
    <property type="entry name" value="Ureohydrolase_Mn_BS"/>
</dbReference>
<evidence type="ECO:0000313" key="7">
    <source>
        <dbReference type="EMBL" id="CEP18055.1"/>
    </source>
</evidence>
<gene>
    <name evidence="7" type="primary">PARPA_12355.1 scaffold 44939</name>
</gene>
<dbReference type="SUPFAM" id="SSF52768">
    <property type="entry name" value="Arginase/deacetylase"/>
    <property type="match status" value="1"/>
</dbReference>
<feature type="binding site" evidence="4">
    <location>
        <position position="316"/>
    </location>
    <ligand>
        <name>Mn(2+)</name>
        <dbReference type="ChEBI" id="CHEBI:29035"/>
        <label>1</label>
    </ligand>
</feature>
<dbReference type="PRINTS" id="PR00116">
    <property type="entry name" value="ARGINASE"/>
</dbReference>
<dbReference type="PIRSF" id="PIRSF036979">
    <property type="entry name" value="Arginase"/>
    <property type="match status" value="1"/>
</dbReference>
<evidence type="ECO:0008006" key="9">
    <source>
        <dbReference type="Google" id="ProtNLM"/>
    </source>
</evidence>
<evidence type="ECO:0000256" key="3">
    <source>
        <dbReference type="ARBA" id="ARBA00022801"/>
    </source>
</evidence>
<feature type="signal peptide" evidence="6">
    <location>
        <begin position="1"/>
        <end position="20"/>
    </location>
</feature>
<organism evidence="7 8">
    <name type="scientific">Parasitella parasitica</name>
    <dbReference type="NCBI Taxonomy" id="35722"/>
    <lineage>
        <taxon>Eukaryota</taxon>
        <taxon>Fungi</taxon>
        <taxon>Fungi incertae sedis</taxon>
        <taxon>Mucoromycota</taxon>
        <taxon>Mucoromycotina</taxon>
        <taxon>Mucoromycetes</taxon>
        <taxon>Mucorales</taxon>
        <taxon>Mucorineae</taxon>
        <taxon>Mucoraceae</taxon>
        <taxon>Parasitella</taxon>
    </lineage>
</organism>